<proteinExistence type="predicted"/>
<accession>A0ABX8R807</accession>
<keyword evidence="2" id="KW-0969">Cilium</keyword>
<dbReference type="Pfam" id="PF04316">
    <property type="entry name" value="FlgM"/>
    <property type="match status" value="1"/>
</dbReference>
<dbReference type="InterPro" id="IPR031316">
    <property type="entry name" value="FlgM_C"/>
</dbReference>
<protein>
    <submittedName>
        <fullName evidence="2">Flagellar biosynthesis anti-sigma factor FlgM</fullName>
    </submittedName>
</protein>
<evidence type="ECO:0000313" key="2">
    <source>
        <dbReference type="EMBL" id="QXM05163.1"/>
    </source>
</evidence>
<keyword evidence="2" id="KW-0282">Flagellum</keyword>
<keyword evidence="2" id="KW-0966">Cell projection</keyword>
<sequence>MKVTNNPNIQKILSTYRKNTKAVGNTKKMKQKDDQIQISENAREYQFALNAYKKLPKMREEKVEKIKQQMISENYSPSAEEVVERIFDRRV</sequence>
<dbReference type="Proteomes" id="UP000886818">
    <property type="component" value="Chromosome"/>
</dbReference>
<dbReference type="RefSeq" id="WP_218281863.1">
    <property type="nucleotide sequence ID" value="NZ_CP078093.1"/>
</dbReference>
<name>A0ABX8R807_9CLOT</name>
<evidence type="ECO:0000313" key="3">
    <source>
        <dbReference type="Proteomes" id="UP000886818"/>
    </source>
</evidence>
<gene>
    <name evidence="2" type="ORF">KVH43_07085</name>
</gene>
<organism evidence="2 3">
    <name type="scientific">Crassaminicella indica</name>
    <dbReference type="NCBI Taxonomy" id="2855394"/>
    <lineage>
        <taxon>Bacteria</taxon>
        <taxon>Bacillati</taxon>
        <taxon>Bacillota</taxon>
        <taxon>Clostridia</taxon>
        <taxon>Eubacteriales</taxon>
        <taxon>Clostridiaceae</taxon>
        <taxon>Crassaminicella</taxon>
    </lineage>
</organism>
<feature type="domain" description="Anti-sigma-28 factor FlgM C-terminal" evidence="1">
    <location>
        <begin position="34"/>
        <end position="87"/>
    </location>
</feature>
<keyword evidence="3" id="KW-1185">Reference proteome</keyword>
<reference evidence="2" key="1">
    <citation type="submission" date="2021-07" db="EMBL/GenBank/DDBJ databases">
        <title>Complete genome sequence of Crassaminicella sp. 143-21, isolated from a deep-sea hydrothermal vent.</title>
        <authorList>
            <person name="Li X."/>
        </authorList>
    </citation>
    <scope>NUCLEOTIDE SEQUENCE</scope>
    <source>
        <strain evidence="2">143-21</strain>
    </source>
</reference>
<evidence type="ECO:0000259" key="1">
    <source>
        <dbReference type="Pfam" id="PF04316"/>
    </source>
</evidence>
<dbReference type="EMBL" id="CP078093">
    <property type="protein sequence ID" value="QXM05163.1"/>
    <property type="molecule type" value="Genomic_DNA"/>
</dbReference>